<dbReference type="InterPro" id="IPR029061">
    <property type="entry name" value="THDP-binding"/>
</dbReference>
<accession>A0A0J9E8M9</accession>
<comment type="caution">
    <text evidence="2">The sequence shown here is derived from an EMBL/GenBank/DDBJ whole genome shotgun (WGS) entry which is preliminary data.</text>
</comment>
<dbReference type="EC" id="2.2.1.1" evidence="2"/>
<gene>
    <name evidence="2" type="ORF">AIOL_004103</name>
</gene>
<dbReference type="GO" id="GO:0004802">
    <property type="term" value="F:transketolase activity"/>
    <property type="evidence" value="ECO:0007669"/>
    <property type="project" value="UniProtKB-EC"/>
</dbReference>
<dbReference type="PANTHER" id="PTHR43825">
    <property type="entry name" value="PYRUVATE DEHYDROGENASE E1 COMPONENT"/>
    <property type="match status" value="1"/>
</dbReference>
<evidence type="ECO:0000259" key="1">
    <source>
        <dbReference type="SMART" id="SM00861"/>
    </source>
</evidence>
<dbReference type="SUPFAM" id="SSF52922">
    <property type="entry name" value="TK C-terminal domain-like"/>
    <property type="match status" value="1"/>
</dbReference>
<dbReference type="Pfam" id="PF02779">
    <property type="entry name" value="Transket_pyr"/>
    <property type="match status" value="1"/>
</dbReference>
<evidence type="ECO:0000313" key="2">
    <source>
        <dbReference type="EMBL" id="KMW59122.1"/>
    </source>
</evidence>
<dbReference type="InterPro" id="IPR005475">
    <property type="entry name" value="Transketolase-like_Pyr-bd"/>
</dbReference>
<dbReference type="OrthoDB" id="8732661at2"/>
<dbReference type="PATRIC" id="fig|1675527.3.peg.4302"/>
<evidence type="ECO:0000313" key="3">
    <source>
        <dbReference type="Proteomes" id="UP000037178"/>
    </source>
</evidence>
<feature type="domain" description="Transketolase-like pyrimidine-binding" evidence="1">
    <location>
        <begin position="11"/>
        <end position="181"/>
    </location>
</feature>
<proteinExistence type="predicted"/>
<organism evidence="2 3">
    <name type="scientific">Candidatus Rhodobacter oscarellae</name>
    <dbReference type="NCBI Taxonomy" id="1675527"/>
    <lineage>
        <taxon>Bacteria</taxon>
        <taxon>Pseudomonadati</taxon>
        <taxon>Pseudomonadota</taxon>
        <taxon>Alphaproteobacteria</taxon>
        <taxon>Rhodobacterales</taxon>
        <taxon>Rhodobacter group</taxon>
        <taxon>Rhodobacter</taxon>
    </lineage>
</organism>
<dbReference type="SUPFAM" id="SSF52518">
    <property type="entry name" value="Thiamin diphosphate-binding fold (THDP-binding)"/>
    <property type="match status" value="1"/>
</dbReference>
<dbReference type="RefSeq" id="WP_049644648.1">
    <property type="nucleotide sequence ID" value="NZ_LFTY01000002.1"/>
</dbReference>
<dbReference type="CDD" id="cd07033">
    <property type="entry name" value="TPP_PYR_DXS_TK_like"/>
    <property type="match status" value="1"/>
</dbReference>
<dbReference type="EMBL" id="LFTY01000002">
    <property type="protein sequence ID" value="KMW59122.1"/>
    <property type="molecule type" value="Genomic_DNA"/>
</dbReference>
<protein>
    <submittedName>
        <fullName evidence="2">Transketolase</fullName>
        <ecNumber evidence="2">2.2.1.1</ecNumber>
    </submittedName>
</protein>
<reference evidence="2 3" key="1">
    <citation type="submission" date="2015-06" db="EMBL/GenBank/DDBJ databases">
        <title>Draft genome sequence of an Alphaproteobacteria species associated to the Mediterranean sponge Oscarella lobularis.</title>
        <authorList>
            <person name="Jourda C."/>
            <person name="Santini S."/>
            <person name="Claverie J.-M."/>
        </authorList>
    </citation>
    <scope>NUCLEOTIDE SEQUENCE [LARGE SCALE GENOMIC DNA]</scope>
    <source>
        <strain evidence="2">IGS</strain>
    </source>
</reference>
<dbReference type="AlphaFoldDB" id="A0A0J9E8M9"/>
<name>A0A0J9E8M9_9RHOB</name>
<keyword evidence="3" id="KW-1185">Reference proteome</keyword>
<dbReference type="Proteomes" id="UP000037178">
    <property type="component" value="Unassembled WGS sequence"/>
</dbReference>
<dbReference type="Gene3D" id="3.40.50.970">
    <property type="match status" value="1"/>
</dbReference>
<dbReference type="PANTHER" id="PTHR43825:SF1">
    <property type="entry name" value="TRANSKETOLASE-LIKE PYRIMIDINE-BINDING DOMAIN-CONTAINING PROTEIN"/>
    <property type="match status" value="1"/>
</dbReference>
<sequence length="240" mass="25944">MLLEGPRSFYPAPFDDISFDLCTRRKDVVIMSSNLSKHCQVVRVKNELPAQHLDVGMAEQNLLSVTAGVAKGGYIPIATCFACYITRRAYDQMMICMGTGSGPGTNRETGRTNVAIGFTPGIANPARIHHQAAEDLGMVRAIPNANVIDPMDPTDFRAAVNAAVDLPGLTYIRGHRGDTPRLLDPAKFTFELGKTYTLRAGTGIGIIATGHASQRALEASDILTQQGVDHSVLMCRRSSR</sequence>
<dbReference type="InterPro" id="IPR009014">
    <property type="entry name" value="Transketo_C/PFOR_II"/>
</dbReference>
<dbReference type="SMART" id="SM00861">
    <property type="entry name" value="Transket_pyr"/>
    <property type="match status" value="1"/>
</dbReference>
<dbReference type="STRING" id="1675527.AIOL_004103"/>
<dbReference type="InterPro" id="IPR051157">
    <property type="entry name" value="PDH/Transketolase"/>
</dbReference>
<keyword evidence="2" id="KW-0808">Transferase</keyword>